<comment type="caution">
    <text evidence="1">The sequence shown here is derived from an EMBL/GenBank/DDBJ whole genome shotgun (WGS) entry which is preliminary data.</text>
</comment>
<evidence type="ECO:0000313" key="1">
    <source>
        <dbReference type="EMBL" id="MDR6868583.1"/>
    </source>
</evidence>
<dbReference type="EMBL" id="JAVDUM010000015">
    <property type="protein sequence ID" value="MDR6868583.1"/>
    <property type="molecule type" value="Genomic_DNA"/>
</dbReference>
<sequence length="215" mass="23126">MMKARELGISTLIVVSLLLSGCVATESQSNGGKLAPSLEALIDRVLSREDLSEWDRTTLGRAANAGSISQADYEEGMNLFGACMESVGFKFAETKLLNGVIEYQPVDGVSFGDDVDAQAKAQADCYASTNAATQEIFRMQQANPDLLADFPQAAVNCLKKAGVVGDDFTKEQFQETIGMKKRADESAKPLFDVMSAKAHTCLYSLGYLVLTETGQ</sequence>
<dbReference type="PROSITE" id="PS51257">
    <property type="entry name" value="PROKAR_LIPOPROTEIN"/>
    <property type="match status" value="1"/>
</dbReference>
<name>A0ABU1SHU7_9MICO</name>
<evidence type="ECO:0008006" key="3">
    <source>
        <dbReference type="Google" id="ProtNLM"/>
    </source>
</evidence>
<protein>
    <recommendedName>
        <fullName evidence="3">DUF732 domain-containing protein</fullName>
    </recommendedName>
</protein>
<evidence type="ECO:0000313" key="2">
    <source>
        <dbReference type="Proteomes" id="UP001259347"/>
    </source>
</evidence>
<accession>A0ABU1SHU7</accession>
<keyword evidence="2" id="KW-1185">Reference proteome</keyword>
<reference evidence="1 2" key="1">
    <citation type="submission" date="2023-07" db="EMBL/GenBank/DDBJ databases">
        <title>Sorghum-associated microbial communities from plants grown in Nebraska, USA.</title>
        <authorList>
            <person name="Schachtman D."/>
        </authorList>
    </citation>
    <scope>NUCLEOTIDE SEQUENCE [LARGE SCALE GENOMIC DNA]</scope>
    <source>
        <strain evidence="1 2">2980</strain>
    </source>
</reference>
<gene>
    <name evidence="1" type="ORF">J2Y69_003202</name>
</gene>
<proteinExistence type="predicted"/>
<organism evidence="1 2">
    <name type="scientific">Microbacterium resistens</name>
    <dbReference type="NCBI Taxonomy" id="156977"/>
    <lineage>
        <taxon>Bacteria</taxon>
        <taxon>Bacillati</taxon>
        <taxon>Actinomycetota</taxon>
        <taxon>Actinomycetes</taxon>
        <taxon>Micrococcales</taxon>
        <taxon>Microbacteriaceae</taxon>
        <taxon>Microbacterium</taxon>
    </lineage>
</organism>
<dbReference type="Proteomes" id="UP001259347">
    <property type="component" value="Unassembled WGS sequence"/>
</dbReference>